<dbReference type="InterPro" id="IPR000792">
    <property type="entry name" value="Tscrpt_reg_LuxR_C"/>
</dbReference>
<dbReference type="InterPro" id="IPR016032">
    <property type="entry name" value="Sig_transdc_resp-reg_C-effctor"/>
</dbReference>
<dbReference type="GO" id="GO:0003677">
    <property type="term" value="F:DNA binding"/>
    <property type="evidence" value="ECO:0007669"/>
    <property type="project" value="UniProtKB-KW"/>
</dbReference>
<dbReference type="PROSITE" id="PS50110">
    <property type="entry name" value="RESPONSE_REGULATORY"/>
    <property type="match status" value="1"/>
</dbReference>
<evidence type="ECO:0000313" key="7">
    <source>
        <dbReference type="Proteomes" id="UP000565572"/>
    </source>
</evidence>
<dbReference type="PROSITE" id="PS50043">
    <property type="entry name" value="HTH_LUXR_2"/>
    <property type="match status" value="1"/>
</dbReference>
<dbReference type="Proteomes" id="UP000565572">
    <property type="component" value="Unassembled WGS sequence"/>
</dbReference>
<dbReference type="SUPFAM" id="SSF46894">
    <property type="entry name" value="C-terminal effector domain of the bipartite response regulators"/>
    <property type="match status" value="1"/>
</dbReference>
<proteinExistence type="predicted"/>
<dbReference type="SMART" id="SM00421">
    <property type="entry name" value="HTH_LUXR"/>
    <property type="match status" value="1"/>
</dbReference>
<reference evidence="6 7" key="1">
    <citation type="submission" date="2020-08" db="EMBL/GenBank/DDBJ databases">
        <title>Sequencing the genomes of 1000 actinobacteria strains.</title>
        <authorList>
            <person name="Klenk H.-P."/>
        </authorList>
    </citation>
    <scope>NUCLEOTIDE SEQUENCE [LARGE SCALE GENOMIC DNA]</scope>
    <source>
        <strain evidence="6 7">DSM 11053</strain>
    </source>
</reference>
<dbReference type="AlphaFoldDB" id="A0A7W5JSS8"/>
<evidence type="ECO:0000256" key="3">
    <source>
        <dbReference type="PROSITE-ProRule" id="PRU00169"/>
    </source>
</evidence>
<dbReference type="CDD" id="cd06170">
    <property type="entry name" value="LuxR_C_like"/>
    <property type="match status" value="1"/>
</dbReference>
<accession>A0A7W5JSS8</accession>
<dbReference type="Gene3D" id="3.40.50.2300">
    <property type="match status" value="1"/>
</dbReference>
<dbReference type="InterPro" id="IPR001789">
    <property type="entry name" value="Sig_transdc_resp-reg_receiver"/>
</dbReference>
<name>A0A7W5JSS8_9ACTN</name>
<organism evidence="6 7">
    <name type="scientific">Microlunatus antarcticus</name>
    <dbReference type="NCBI Taxonomy" id="53388"/>
    <lineage>
        <taxon>Bacteria</taxon>
        <taxon>Bacillati</taxon>
        <taxon>Actinomycetota</taxon>
        <taxon>Actinomycetes</taxon>
        <taxon>Propionibacteriales</taxon>
        <taxon>Propionibacteriaceae</taxon>
        <taxon>Microlunatus</taxon>
    </lineage>
</organism>
<evidence type="ECO:0000259" key="5">
    <source>
        <dbReference type="PROSITE" id="PS50110"/>
    </source>
</evidence>
<evidence type="ECO:0000256" key="1">
    <source>
        <dbReference type="ARBA" id="ARBA00022553"/>
    </source>
</evidence>
<sequence length="220" mass="23381">MNGTGTVSVLLVDDHAIVRGGLRALLSTTTDLVVVGEAGDADEAVRLARELRPDVVLMDLSMPGTDGVRATAALLVVHPEAHVLVLTSLAEQRWILDALEAGAEGYLLKHSEPEVIMAGIREVVAGGSPLDPKAARTLLTSRRSAPVPASTRATSPLSEREEEVLAMVAEGLPNKTIGRRLGITERTVKAHLTNVFARLGVADRTQAALWHQRRDLDAGS</sequence>
<dbReference type="CDD" id="cd17535">
    <property type="entry name" value="REC_NarL-like"/>
    <property type="match status" value="1"/>
</dbReference>
<keyword evidence="7" id="KW-1185">Reference proteome</keyword>
<dbReference type="GO" id="GO:0006355">
    <property type="term" value="P:regulation of DNA-templated transcription"/>
    <property type="evidence" value="ECO:0007669"/>
    <property type="project" value="InterPro"/>
</dbReference>
<dbReference type="GO" id="GO:0000160">
    <property type="term" value="P:phosphorelay signal transduction system"/>
    <property type="evidence" value="ECO:0007669"/>
    <property type="project" value="InterPro"/>
</dbReference>
<dbReference type="Pfam" id="PF00072">
    <property type="entry name" value="Response_reg"/>
    <property type="match status" value="1"/>
</dbReference>
<comment type="caution">
    <text evidence="6">The sequence shown here is derived from an EMBL/GenBank/DDBJ whole genome shotgun (WGS) entry which is preliminary data.</text>
</comment>
<evidence type="ECO:0000313" key="6">
    <source>
        <dbReference type="EMBL" id="MBB3325677.1"/>
    </source>
</evidence>
<dbReference type="InterPro" id="IPR039420">
    <property type="entry name" value="WalR-like"/>
</dbReference>
<dbReference type="Pfam" id="PF00196">
    <property type="entry name" value="GerE"/>
    <property type="match status" value="1"/>
</dbReference>
<dbReference type="EMBL" id="JACHZG010000001">
    <property type="protein sequence ID" value="MBB3325677.1"/>
    <property type="molecule type" value="Genomic_DNA"/>
</dbReference>
<evidence type="ECO:0000256" key="2">
    <source>
        <dbReference type="ARBA" id="ARBA00023125"/>
    </source>
</evidence>
<dbReference type="SMART" id="SM00448">
    <property type="entry name" value="REC"/>
    <property type="match status" value="1"/>
</dbReference>
<keyword evidence="2 6" id="KW-0238">DNA-binding</keyword>
<feature type="domain" description="HTH luxR-type" evidence="4">
    <location>
        <begin position="150"/>
        <end position="215"/>
    </location>
</feature>
<dbReference type="SUPFAM" id="SSF52172">
    <property type="entry name" value="CheY-like"/>
    <property type="match status" value="1"/>
</dbReference>
<dbReference type="PANTHER" id="PTHR43214">
    <property type="entry name" value="TWO-COMPONENT RESPONSE REGULATOR"/>
    <property type="match status" value="1"/>
</dbReference>
<feature type="domain" description="Response regulatory" evidence="5">
    <location>
        <begin position="8"/>
        <end position="124"/>
    </location>
</feature>
<protein>
    <submittedName>
        <fullName evidence="6">DNA-binding NarL/FixJ family response regulator</fullName>
    </submittedName>
</protein>
<keyword evidence="1 3" id="KW-0597">Phosphoprotein</keyword>
<dbReference type="InterPro" id="IPR058245">
    <property type="entry name" value="NreC/VraR/RcsB-like_REC"/>
</dbReference>
<gene>
    <name evidence="6" type="ORF">FHX39_000621</name>
</gene>
<evidence type="ECO:0000259" key="4">
    <source>
        <dbReference type="PROSITE" id="PS50043"/>
    </source>
</evidence>
<dbReference type="InterPro" id="IPR011006">
    <property type="entry name" value="CheY-like_superfamily"/>
</dbReference>
<dbReference type="RefSeq" id="WP_183336723.1">
    <property type="nucleotide sequence ID" value="NZ_JACHZG010000001.1"/>
</dbReference>
<dbReference type="PROSITE" id="PS00622">
    <property type="entry name" value="HTH_LUXR_1"/>
    <property type="match status" value="1"/>
</dbReference>
<dbReference type="PRINTS" id="PR00038">
    <property type="entry name" value="HTHLUXR"/>
</dbReference>
<feature type="modified residue" description="4-aspartylphosphate" evidence="3">
    <location>
        <position position="59"/>
    </location>
</feature>